<dbReference type="EMBL" id="MFGM01000053">
    <property type="protein sequence ID" value="OGF35291.1"/>
    <property type="molecule type" value="Genomic_DNA"/>
</dbReference>
<dbReference type="Proteomes" id="UP000178656">
    <property type="component" value="Unassembled WGS sequence"/>
</dbReference>
<organism evidence="1 2">
    <name type="scientific">Candidatus Falkowbacteria bacterium RIFOXYC2_FULL_48_21</name>
    <dbReference type="NCBI Taxonomy" id="1798005"/>
    <lineage>
        <taxon>Bacteria</taxon>
        <taxon>Candidatus Falkowiibacteriota</taxon>
    </lineage>
</organism>
<evidence type="ECO:0008006" key="3">
    <source>
        <dbReference type="Google" id="ProtNLM"/>
    </source>
</evidence>
<evidence type="ECO:0000313" key="1">
    <source>
        <dbReference type="EMBL" id="OGF35291.1"/>
    </source>
</evidence>
<evidence type="ECO:0000313" key="2">
    <source>
        <dbReference type="Proteomes" id="UP000178656"/>
    </source>
</evidence>
<gene>
    <name evidence="1" type="ORF">A2482_01935</name>
</gene>
<name>A0A1F5TA22_9BACT</name>
<accession>A0A1F5TA22</accession>
<proteinExistence type="predicted"/>
<dbReference type="AlphaFoldDB" id="A0A1F5TA22"/>
<protein>
    <recommendedName>
        <fullName evidence="3">Zinc-ribbon domain-containing protein</fullName>
    </recommendedName>
</protein>
<reference evidence="1 2" key="1">
    <citation type="journal article" date="2016" name="Nat. Commun.">
        <title>Thousands of microbial genomes shed light on interconnected biogeochemical processes in an aquifer system.</title>
        <authorList>
            <person name="Anantharaman K."/>
            <person name="Brown C.T."/>
            <person name="Hug L.A."/>
            <person name="Sharon I."/>
            <person name="Castelle C.J."/>
            <person name="Probst A.J."/>
            <person name="Thomas B.C."/>
            <person name="Singh A."/>
            <person name="Wilkins M.J."/>
            <person name="Karaoz U."/>
            <person name="Brodie E.L."/>
            <person name="Williams K.H."/>
            <person name="Hubbard S.S."/>
            <person name="Banfield J.F."/>
        </authorList>
    </citation>
    <scope>NUCLEOTIDE SEQUENCE [LARGE SCALE GENOMIC DNA]</scope>
</reference>
<sequence length="142" mass="16369">MKVCSRCYTEMNDQIKACPNCGQVMQAPNRPRLPFGLKVRGEAPVGAEMFHGFAVTELKAGDEFREKIDAFESAYSIQLFRRSRLIWLWAEGEWGNCFPLCKISVDTDGWIFAFASSHGFDIERRSKLNRRTCNYASCWRLK</sequence>
<comment type="caution">
    <text evidence="1">The sequence shown here is derived from an EMBL/GenBank/DDBJ whole genome shotgun (WGS) entry which is preliminary data.</text>
</comment>